<evidence type="ECO:0000313" key="2">
    <source>
        <dbReference type="Proteomes" id="UP001419268"/>
    </source>
</evidence>
<dbReference type="EMBL" id="JBBNAG010000011">
    <property type="protein sequence ID" value="KAK9093942.1"/>
    <property type="molecule type" value="Genomic_DNA"/>
</dbReference>
<keyword evidence="2" id="KW-1185">Reference proteome</keyword>
<dbReference type="AlphaFoldDB" id="A0AAP0HR67"/>
<proteinExistence type="predicted"/>
<accession>A0AAP0HR67</accession>
<reference evidence="1 2" key="1">
    <citation type="submission" date="2024-01" db="EMBL/GenBank/DDBJ databases">
        <title>Genome assemblies of Stephania.</title>
        <authorList>
            <person name="Yang L."/>
        </authorList>
    </citation>
    <scope>NUCLEOTIDE SEQUENCE [LARGE SCALE GENOMIC DNA]</scope>
    <source>
        <strain evidence="1">JXDWG</strain>
        <tissue evidence="1">Leaf</tissue>
    </source>
</reference>
<gene>
    <name evidence="1" type="ORF">Scep_025411</name>
</gene>
<sequence>MLCENITIIVVHHLILHHACVVNEFLNLNLIYLSSALSLSRSLDNKKKKKF</sequence>
<dbReference type="Proteomes" id="UP001419268">
    <property type="component" value="Unassembled WGS sequence"/>
</dbReference>
<evidence type="ECO:0000313" key="1">
    <source>
        <dbReference type="EMBL" id="KAK9093942.1"/>
    </source>
</evidence>
<comment type="caution">
    <text evidence="1">The sequence shown here is derived from an EMBL/GenBank/DDBJ whole genome shotgun (WGS) entry which is preliminary data.</text>
</comment>
<organism evidence="1 2">
    <name type="scientific">Stephania cephalantha</name>
    <dbReference type="NCBI Taxonomy" id="152367"/>
    <lineage>
        <taxon>Eukaryota</taxon>
        <taxon>Viridiplantae</taxon>
        <taxon>Streptophyta</taxon>
        <taxon>Embryophyta</taxon>
        <taxon>Tracheophyta</taxon>
        <taxon>Spermatophyta</taxon>
        <taxon>Magnoliopsida</taxon>
        <taxon>Ranunculales</taxon>
        <taxon>Menispermaceae</taxon>
        <taxon>Menispermoideae</taxon>
        <taxon>Cissampelideae</taxon>
        <taxon>Stephania</taxon>
    </lineage>
</organism>
<name>A0AAP0HR67_9MAGN</name>
<protein>
    <submittedName>
        <fullName evidence="1">Uncharacterized protein</fullName>
    </submittedName>
</protein>